<feature type="compositionally biased region" description="Pro residues" evidence="1">
    <location>
        <begin position="135"/>
        <end position="147"/>
    </location>
</feature>
<sequence length="204" mass="22605">MPIQSAGPSIVPTQSPGPTLQPTTPISQPFQIMPDAYPSPYIYLNPYMFPFSSPMAGWNAWPGSSPFLISPSQQLTYRPLSHEAPLGSSSFYQSPSPYGIQTPPPWVMQTPPQSLFYQDGSSSQHPQLDLQPDEPQSPPEQPEPSPEPEPRRNPAYEEHGQSASLMKRFVYISTKRVFMEAFSTDVDKALPQGRALLANTLTSR</sequence>
<feature type="compositionally biased region" description="Polar residues" evidence="1">
    <location>
        <begin position="11"/>
        <end position="26"/>
    </location>
</feature>
<dbReference type="Proteomes" id="UP001358586">
    <property type="component" value="Chromosome 6"/>
</dbReference>
<gene>
    <name evidence="2" type="ORF">PVK06_021366</name>
</gene>
<evidence type="ECO:0000313" key="2">
    <source>
        <dbReference type="EMBL" id="KAK5826447.1"/>
    </source>
</evidence>
<reference evidence="2 3" key="1">
    <citation type="submission" date="2023-03" db="EMBL/GenBank/DDBJ databases">
        <title>WGS of Gossypium arboreum.</title>
        <authorList>
            <person name="Yu D."/>
        </authorList>
    </citation>
    <scope>NUCLEOTIDE SEQUENCE [LARGE SCALE GENOMIC DNA]</scope>
    <source>
        <tissue evidence="2">Leaf</tissue>
    </source>
</reference>
<feature type="region of interest" description="Disordered" evidence="1">
    <location>
        <begin position="1"/>
        <end position="26"/>
    </location>
</feature>
<evidence type="ECO:0000256" key="1">
    <source>
        <dbReference type="SAM" id="MobiDB-lite"/>
    </source>
</evidence>
<evidence type="ECO:0000313" key="3">
    <source>
        <dbReference type="Proteomes" id="UP001358586"/>
    </source>
</evidence>
<keyword evidence="3" id="KW-1185">Reference proteome</keyword>
<dbReference type="EMBL" id="JARKNE010000006">
    <property type="protein sequence ID" value="KAK5826447.1"/>
    <property type="molecule type" value="Genomic_DNA"/>
</dbReference>
<proteinExistence type="predicted"/>
<comment type="caution">
    <text evidence="2">The sequence shown here is derived from an EMBL/GenBank/DDBJ whole genome shotgun (WGS) entry which is preliminary data.</text>
</comment>
<accession>A0ABR0PPT1</accession>
<feature type="compositionally biased region" description="Polar residues" evidence="1">
    <location>
        <begin position="110"/>
        <end position="125"/>
    </location>
</feature>
<name>A0ABR0PPT1_GOSAR</name>
<feature type="region of interest" description="Disordered" evidence="1">
    <location>
        <begin position="102"/>
        <end position="161"/>
    </location>
</feature>
<feature type="compositionally biased region" description="Basic and acidic residues" evidence="1">
    <location>
        <begin position="148"/>
        <end position="160"/>
    </location>
</feature>
<organism evidence="2 3">
    <name type="scientific">Gossypium arboreum</name>
    <name type="common">Tree cotton</name>
    <name type="synonym">Gossypium nanking</name>
    <dbReference type="NCBI Taxonomy" id="29729"/>
    <lineage>
        <taxon>Eukaryota</taxon>
        <taxon>Viridiplantae</taxon>
        <taxon>Streptophyta</taxon>
        <taxon>Embryophyta</taxon>
        <taxon>Tracheophyta</taxon>
        <taxon>Spermatophyta</taxon>
        <taxon>Magnoliopsida</taxon>
        <taxon>eudicotyledons</taxon>
        <taxon>Gunneridae</taxon>
        <taxon>Pentapetalae</taxon>
        <taxon>rosids</taxon>
        <taxon>malvids</taxon>
        <taxon>Malvales</taxon>
        <taxon>Malvaceae</taxon>
        <taxon>Malvoideae</taxon>
        <taxon>Gossypium</taxon>
    </lineage>
</organism>
<protein>
    <submittedName>
        <fullName evidence="2">Uncharacterized protein</fullName>
    </submittedName>
</protein>